<evidence type="ECO:0000259" key="3">
    <source>
        <dbReference type="Pfam" id="PF21743"/>
    </source>
</evidence>
<dbReference type="PANTHER" id="PTHR47926:SF438">
    <property type="entry name" value="PENTATRICOPEPTIDE REPEAT-CONTAINING PROTEIN"/>
    <property type="match status" value="1"/>
</dbReference>
<feature type="repeat" description="PPR" evidence="2">
    <location>
        <begin position="186"/>
        <end position="220"/>
    </location>
</feature>
<protein>
    <recommendedName>
        <fullName evidence="3">PTM/DIR17-like Tudor domain-containing protein</fullName>
    </recommendedName>
</protein>
<dbReference type="NCBIfam" id="TIGR00756">
    <property type="entry name" value="PPR"/>
    <property type="match status" value="1"/>
</dbReference>
<dbReference type="Pfam" id="PF01535">
    <property type="entry name" value="PPR"/>
    <property type="match status" value="2"/>
</dbReference>
<dbReference type="FunFam" id="1.25.40.10:FF:000158">
    <property type="entry name" value="pentatricopeptide repeat-containing protein At2g33680"/>
    <property type="match status" value="1"/>
</dbReference>
<dbReference type="InterPro" id="IPR011990">
    <property type="entry name" value="TPR-like_helical_dom_sf"/>
</dbReference>
<dbReference type="GO" id="GO:0003723">
    <property type="term" value="F:RNA binding"/>
    <property type="evidence" value="ECO:0007669"/>
    <property type="project" value="InterPro"/>
</dbReference>
<dbReference type="GO" id="GO:0009451">
    <property type="term" value="P:RNA modification"/>
    <property type="evidence" value="ECO:0007669"/>
    <property type="project" value="InterPro"/>
</dbReference>
<feature type="domain" description="PTM/DIR17-like Tudor" evidence="3">
    <location>
        <begin position="64"/>
        <end position="111"/>
    </location>
</feature>
<reference evidence="4" key="1">
    <citation type="submission" date="2018-02" db="EMBL/GenBank/DDBJ databases">
        <authorList>
            <person name="Cohen D.B."/>
            <person name="Kent A.D."/>
        </authorList>
    </citation>
    <scope>NUCLEOTIDE SEQUENCE</scope>
</reference>
<dbReference type="Pfam" id="PF20431">
    <property type="entry name" value="E_motif"/>
    <property type="match status" value="1"/>
</dbReference>
<dbReference type="Gene3D" id="2.30.30.140">
    <property type="match status" value="1"/>
</dbReference>
<dbReference type="Gene3D" id="1.25.40.10">
    <property type="entry name" value="Tetratricopeptide repeat domain"/>
    <property type="match status" value="1"/>
</dbReference>
<dbReference type="GO" id="GO:0099402">
    <property type="term" value="P:plant organ development"/>
    <property type="evidence" value="ECO:0007669"/>
    <property type="project" value="UniProtKB-ARBA"/>
</dbReference>
<dbReference type="PANTHER" id="PTHR47926">
    <property type="entry name" value="PENTATRICOPEPTIDE REPEAT-CONTAINING PROTEIN"/>
    <property type="match status" value="1"/>
</dbReference>
<dbReference type="Pfam" id="PF21743">
    <property type="entry name" value="PTM_DIR17_Tudor"/>
    <property type="match status" value="1"/>
</dbReference>
<keyword evidence="1" id="KW-0677">Repeat</keyword>
<sequence>MENSSIEQEPESSSTGIFKLSGEPAIVINGVPNVSASDSTPVLGNTVNDAEINRNTGFGDWLEGRGAQKLFGKQYFSGMVTEFDKESGWYRVVYEDGDFEDLDWHELEEVLLPLEITVPLRSLALKTIRKNKKLLHKSGKNGAQSRTRQVKHVGSKGKKIVVYEEPSLMKFNNSKKNFLKQGIEPDAITFLGLLSSCRHAGLVKEGWFYFNSMVEQGVQPELDHYSCIVDLLGRAGLLEEAKDLIEKMPIYPNAVIWGSLLSSSRLHGSVWFGIQAAEKRLLLEPGCPGTLVQLANLYASVGYWDQAARVRKLMKDRGLKTNPGYSWVEIKDSVYQFRIEDRSNTRMTEILGVIDILVDHMRMLGYEPEMHKEEIDNAFYLIG</sequence>
<evidence type="ECO:0000256" key="1">
    <source>
        <dbReference type="ARBA" id="ARBA00022737"/>
    </source>
</evidence>
<evidence type="ECO:0000313" key="4">
    <source>
        <dbReference type="EMBL" id="SPC82765.1"/>
    </source>
</evidence>
<dbReference type="InterPro" id="IPR002885">
    <property type="entry name" value="PPR_rpt"/>
</dbReference>
<dbReference type="CDD" id="cd20401">
    <property type="entry name" value="Tudor_AtPTM-like"/>
    <property type="match status" value="1"/>
</dbReference>
<name>A0A2N9F6P9_FAGSY</name>
<dbReference type="AlphaFoldDB" id="A0A2N9F6P9"/>
<evidence type="ECO:0000256" key="2">
    <source>
        <dbReference type="PROSITE-ProRule" id="PRU00708"/>
    </source>
</evidence>
<accession>A0A2N9F6P9</accession>
<dbReference type="InterPro" id="IPR046960">
    <property type="entry name" value="PPR_At4g14850-like_plant"/>
</dbReference>
<dbReference type="InterPro" id="IPR046848">
    <property type="entry name" value="E_motif"/>
</dbReference>
<gene>
    <name evidence="4" type="ORF">FSB_LOCUS10647</name>
</gene>
<organism evidence="4">
    <name type="scientific">Fagus sylvatica</name>
    <name type="common">Beechnut</name>
    <dbReference type="NCBI Taxonomy" id="28930"/>
    <lineage>
        <taxon>Eukaryota</taxon>
        <taxon>Viridiplantae</taxon>
        <taxon>Streptophyta</taxon>
        <taxon>Embryophyta</taxon>
        <taxon>Tracheophyta</taxon>
        <taxon>Spermatophyta</taxon>
        <taxon>Magnoliopsida</taxon>
        <taxon>eudicotyledons</taxon>
        <taxon>Gunneridae</taxon>
        <taxon>Pentapetalae</taxon>
        <taxon>rosids</taxon>
        <taxon>fabids</taxon>
        <taxon>Fagales</taxon>
        <taxon>Fagaceae</taxon>
        <taxon>Fagus</taxon>
    </lineage>
</organism>
<dbReference type="PROSITE" id="PS51375">
    <property type="entry name" value="PPR"/>
    <property type="match status" value="1"/>
</dbReference>
<dbReference type="EMBL" id="OIVN01000599">
    <property type="protein sequence ID" value="SPC82765.1"/>
    <property type="molecule type" value="Genomic_DNA"/>
</dbReference>
<proteinExistence type="predicted"/>
<dbReference type="InterPro" id="IPR047365">
    <property type="entry name" value="Tudor_AtPTM-like"/>
</dbReference>